<sequence length="184" mass="20501">MALSAKDVNAINANEIALVQQKGDCHKCTATPQHVTDKMVSKLGLNAKQAKKLLQLNEKYADLFVQSEDCHKAEKQTCETKGSCKKECNKAEQKCEKTENKTCCSAAGKGNCTSGCKKECTNECNKEAKSDCKNSSSTCKKDNKECQSEAKECKRNQPCEKRTAYNAELKKILTKAQYDKYLRH</sequence>
<organism evidence="1 2">
    <name type="scientific">Prevotella vespertina</name>
    <dbReference type="NCBI Taxonomy" id="2608404"/>
    <lineage>
        <taxon>Bacteria</taxon>
        <taxon>Pseudomonadati</taxon>
        <taxon>Bacteroidota</taxon>
        <taxon>Bacteroidia</taxon>
        <taxon>Bacteroidales</taxon>
        <taxon>Prevotellaceae</taxon>
        <taxon>Prevotella</taxon>
    </lineage>
</organism>
<dbReference type="Proteomes" id="UP000482295">
    <property type="component" value="Unassembled WGS sequence"/>
</dbReference>
<reference evidence="1 2" key="1">
    <citation type="submission" date="2019-09" db="EMBL/GenBank/DDBJ databases">
        <title>Prevotella A2879 sp. nov., isolated from an abscess of a patient.</title>
        <authorList>
            <person name="Buhl M."/>
            <person name="Oberhettinger P."/>
        </authorList>
    </citation>
    <scope>NUCLEOTIDE SEQUENCE [LARGE SCALE GENOMIC DNA]</scope>
    <source>
        <strain evidence="1 2">A2879</strain>
    </source>
</reference>
<keyword evidence="2" id="KW-1185">Reference proteome</keyword>
<evidence type="ECO:0000313" key="1">
    <source>
        <dbReference type="EMBL" id="MUL27089.1"/>
    </source>
</evidence>
<accession>A0A7C9HD22</accession>
<protein>
    <submittedName>
        <fullName evidence="1">Uncharacterized protein</fullName>
    </submittedName>
</protein>
<gene>
    <name evidence="1" type="ORF">F0475_01835</name>
</gene>
<dbReference type="EMBL" id="VVIQ01000002">
    <property type="protein sequence ID" value="MUL27089.1"/>
    <property type="molecule type" value="Genomic_DNA"/>
</dbReference>
<evidence type="ECO:0000313" key="2">
    <source>
        <dbReference type="Proteomes" id="UP000482295"/>
    </source>
</evidence>
<name>A0A7C9HD22_9BACT</name>
<comment type="caution">
    <text evidence="1">The sequence shown here is derived from an EMBL/GenBank/DDBJ whole genome shotgun (WGS) entry which is preliminary data.</text>
</comment>
<proteinExistence type="predicted"/>
<dbReference type="AlphaFoldDB" id="A0A7C9HD22"/>